<evidence type="ECO:0000256" key="1">
    <source>
        <dbReference type="SAM" id="MobiDB-lite"/>
    </source>
</evidence>
<reference evidence="2" key="1">
    <citation type="submission" date="2022-03" db="EMBL/GenBank/DDBJ databases">
        <title>Cryobacterium sp. nov. strain ZS14-85, isolated from Antarctic soil.</title>
        <authorList>
            <person name="Li J."/>
            <person name="Niu G."/>
        </authorList>
    </citation>
    <scope>NUCLEOTIDE SEQUENCE</scope>
    <source>
        <strain evidence="2">ZS14-85</strain>
    </source>
</reference>
<name>A0AA41QZ66_9MICO</name>
<evidence type="ECO:0000313" key="3">
    <source>
        <dbReference type="Proteomes" id="UP001165341"/>
    </source>
</evidence>
<dbReference type="AlphaFoldDB" id="A0AA41QZ66"/>
<evidence type="ECO:0000313" key="2">
    <source>
        <dbReference type="EMBL" id="MCI4659113.1"/>
    </source>
</evidence>
<sequence>MPAAGVTPFAAVRSGIRRAARGLAWYVKGVLGEDAWDKYRAHHEAAHGAADPAHPGERMMTEREFWRDQTDRQDANPQGRCC</sequence>
<dbReference type="Proteomes" id="UP001165341">
    <property type="component" value="Unassembled WGS sequence"/>
</dbReference>
<dbReference type="InterPro" id="IPR007423">
    <property type="entry name" value="Sel_put"/>
</dbReference>
<gene>
    <name evidence="2" type="ORF">MQH31_14990</name>
</gene>
<accession>A0AA41QZ66</accession>
<feature type="region of interest" description="Disordered" evidence="1">
    <location>
        <begin position="45"/>
        <end position="82"/>
    </location>
</feature>
<proteinExistence type="predicted"/>
<protein>
    <submittedName>
        <fullName evidence="2">YbdD/YjiX family protein</fullName>
    </submittedName>
</protein>
<organism evidence="2 3">
    <name type="scientific">Cryobacterium zhongshanensis</name>
    <dbReference type="NCBI Taxonomy" id="2928153"/>
    <lineage>
        <taxon>Bacteria</taxon>
        <taxon>Bacillati</taxon>
        <taxon>Actinomycetota</taxon>
        <taxon>Actinomycetes</taxon>
        <taxon>Micrococcales</taxon>
        <taxon>Microbacteriaceae</taxon>
        <taxon>Cryobacterium</taxon>
    </lineage>
</organism>
<dbReference type="Pfam" id="PF04328">
    <property type="entry name" value="Sel_put"/>
    <property type="match status" value="1"/>
</dbReference>
<comment type="caution">
    <text evidence="2">The sequence shown here is derived from an EMBL/GenBank/DDBJ whole genome shotgun (WGS) entry which is preliminary data.</text>
</comment>
<dbReference type="EMBL" id="JALGAR010000004">
    <property type="protein sequence ID" value="MCI4659113.1"/>
    <property type="molecule type" value="Genomic_DNA"/>
</dbReference>
<feature type="compositionally biased region" description="Basic and acidic residues" evidence="1">
    <location>
        <begin position="54"/>
        <end position="74"/>
    </location>
</feature>
<keyword evidence="3" id="KW-1185">Reference proteome</keyword>